<dbReference type="Proteomes" id="UP000566819">
    <property type="component" value="Unassembled WGS sequence"/>
</dbReference>
<evidence type="ECO:0000313" key="2">
    <source>
        <dbReference type="EMBL" id="KAF4637375.1"/>
    </source>
</evidence>
<keyword evidence="3" id="KW-1185">Reference proteome</keyword>
<reference evidence="2 3" key="1">
    <citation type="submission" date="2020-03" db="EMBL/GenBank/DDBJ databases">
        <title>Draft Genome Sequence of Cudoniella acicularis.</title>
        <authorList>
            <person name="Buettner E."/>
            <person name="Kellner H."/>
        </authorList>
    </citation>
    <scope>NUCLEOTIDE SEQUENCE [LARGE SCALE GENOMIC DNA]</scope>
    <source>
        <strain evidence="2 3">DSM 108380</strain>
    </source>
</reference>
<sequence>MRLSTSIILSFLPIFLAAPILPRQDSSTGPDQALQDEINGASVQGVDAAGTLPTSNNGLGLLVGTVVGLPLVGPLLGSLTSGGASGGSSGSSSGLTGILKRWVGNTKRQSNLAGLGGLGGLVGTATQVLNSVGDLGTVESTVAPLLLGDSGLPLK</sequence>
<accession>A0A8H4RYD6</accession>
<dbReference type="EMBL" id="JAAMPI010000025">
    <property type="protein sequence ID" value="KAF4637375.1"/>
    <property type="molecule type" value="Genomic_DNA"/>
</dbReference>
<gene>
    <name evidence="2" type="ORF">G7Y89_g726</name>
</gene>
<comment type="caution">
    <text evidence="2">The sequence shown here is derived from an EMBL/GenBank/DDBJ whole genome shotgun (WGS) entry which is preliminary data.</text>
</comment>
<evidence type="ECO:0000256" key="1">
    <source>
        <dbReference type="SAM" id="SignalP"/>
    </source>
</evidence>
<dbReference type="AlphaFoldDB" id="A0A8H4RYD6"/>
<protein>
    <submittedName>
        <fullName evidence="2">Uncharacterized protein</fullName>
    </submittedName>
</protein>
<organism evidence="2 3">
    <name type="scientific">Cudoniella acicularis</name>
    <dbReference type="NCBI Taxonomy" id="354080"/>
    <lineage>
        <taxon>Eukaryota</taxon>
        <taxon>Fungi</taxon>
        <taxon>Dikarya</taxon>
        <taxon>Ascomycota</taxon>
        <taxon>Pezizomycotina</taxon>
        <taxon>Leotiomycetes</taxon>
        <taxon>Helotiales</taxon>
        <taxon>Tricladiaceae</taxon>
        <taxon>Cudoniella</taxon>
    </lineage>
</organism>
<evidence type="ECO:0000313" key="3">
    <source>
        <dbReference type="Proteomes" id="UP000566819"/>
    </source>
</evidence>
<proteinExistence type="predicted"/>
<feature type="signal peptide" evidence="1">
    <location>
        <begin position="1"/>
        <end position="17"/>
    </location>
</feature>
<name>A0A8H4RYD6_9HELO</name>
<keyword evidence="1" id="KW-0732">Signal</keyword>
<feature type="chain" id="PRO_5034210089" evidence="1">
    <location>
        <begin position="18"/>
        <end position="155"/>
    </location>
</feature>